<accession>A0A7Y3RJZ6</accession>
<comment type="caution">
    <text evidence="2">The sequence shown here is derived from an EMBL/GenBank/DDBJ whole genome shotgun (WGS) entry which is preliminary data.</text>
</comment>
<comment type="similarity">
    <text evidence="1">Belongs to the peptidase S58 family.</text>
</comment>
<gene>
    <name evidence="2" type="ORF">HK107_03655</name>
</gene>
<dbReference type="GO" id="GO:0004177">
    <property type="term" value="F:aminopeptidase activity"/>
    <property type="evidence" value="ECO:0007669"/>
    <property type="project" value="TreeGrafter"/>
</dbReference>
<evidence type="ECO:0000313" key="3">
    <source>
        <dbReference type="Proteomes" id="UP000536835"/>
    </source>
</evidence>
<dbReference type="EMBL" id="JABFCX010000002">
    <property type="protein sequence ID" value="NNU15421.1"/>
    <property type="molecule type" value="Genomic_DNA"/>
</dbReference>
<dbReference type="InterPro" id="IPR005321">
    <property type="entry name" value="Peptidase_S58_DmpA"/>
</dbReference>
<dbReference type="CDD" id="cd02252">
    <property type="entry name" value="nylC_like"/>
    <property type="match status" value="1"/>
</dbReference>
<dbReference type="InterPro" id="IPR016117">
    <property type="entry name" value="ArgJ-like_dom_sf"/>
</dbReference>
<name>A0A7Y3RJZ6_9PROT</name>
<evidence type="ECO:0000256" key="1">
    <source>
        <dbReference type="ARBA" id="ARBA00007068"/>
    </source>
</evidence>
<organism evidence="2 3">
    <name type="scientific">Parvularcula mediterranea</name>
    <dbReference type="NCBI Taxonomy" id="2732508"/>
    <lineage>
        <taxon>Bacteria</taxon>
        <taxon>Pseudomonadati</taxon>
        <taxon>Pseudomonadota</taxon>
        <taxon>Alphaproteobacteria</taxon>
        <taxon>Parvularculales</taxon>
        <taxon>Parvularculaceae</taxon>
        <taxon>Parvularcula</taxon>
    </lineage>
</organism>
<proteinExistence type="inferred from homology"/>
<dbReference type="AlphaFoldDB" id="A0A7Y3RJZ6"/>
<dbReference type="Proteomes" id="UP000536835">
    <property type="component" value="Unassembled WGS sequence"/>
</dbReference>
<reference evidence="2 3" key="1">
    <citation type="submission" date="2020-05" db="EMBL/GenBank/DDBJ databases">
        <title>Parvularcula mediterraneae sp. nov., isolated from polypropylene straw from shallow seawater of the seashore of Laganas in Zakynthos island, Greece.</title>
        <authorList>
            <person name="Szabo I."/>
            <person name="Al-Omari J."/>
            <person name="Rado J."/>
            <person name="Szerdahelyi G.S."/>
        </authorList>
    </citation>
    <scope>NUCLEOTIDE SEQUENCE [LARGE SCALE GENOMIC DNA]</scope>
    <source>
        <strain evidence="2 3">ZS-1/3</strain>
    </source>
</reference>
<evidence type="ECO:0000313" key="2">
    <source>
        <dbReference type="EMBL" id="NNU15421.1"/>
    </source>
</evidence>
<dbReference type="PANTHER" id="PTHR36512:SF3">
    <property type="entry name" value="BLR5678 PROTEIN"/>
    <property type="match status" value="1"/>
</dbReference>
<dbReference type="PANTHER" id="PTHR36512">
    <property type="entry name" value="D-AMINOPEPTIDASE"/>
    <property type="match status" value="1"/>
</dbReference>
<dbReference type="Gene3D" id="3.60.70.12">
    <property type="entry name" value="L-amino peptidase D-ALA esterase/amidase"/>
    <property type="match status" value="1"/>
</dbReference>
<keyword evidence="3" id="KW-1185">Reference proteome</keyword>
<dbReference type="SUPFAM" id="SSF56266">
    <property type="entry name" value="DmpA/ArgJ-like"/>
    <property type="match status" value="1"/>
</dbReference>
<dbReference type="Pfam" id="PF03576">
    <property type="entry name" value="Peptidase_S58"/>
    <property type="match status" value="1"/>
</dbReference>
<protein>
    <submittedName>
        <fullName evidence="2">P1 family peptidase</fullName>
    </submittedName>
</protein>
<sequence>MARTVRMRALQSMLAPGLGTSGQPCATDARRQVMKPGPKNSIADVAGIKVGNASDPLAKTGVTVLLPDAPLRAAVDVRGGGPGTRETDALALDTLVDRIDALTLAGGSVYGLAAADEVAAVLGARGQGFGLIPGVPVSPIVPAAILYDLANGGEKGWGEEPPYRRLAREALEAASDDVSLGAVGAGTGATAGDHPGGLGTASFLSSEGYTVAALAAVNSFGSPYVPGTDSFWAAPFEIGDEFGGRGMPERAGAAGFPPDTKAAALARQNTSLIVVATDADLSAADLKPLAVMAQDGLARAVRPAHGPTDGDIVFAVSTCTKEVPQPLMTLTELGSIAGDVVARACARGAFAAEEKS</sequence>